<comment type="caution">
    <text evidence="1">The sequence shown here is derived from an EMBL/GenBank/DDBJ whole genome shotgun (WGS) entry which is preliminary data.</text>
</comment>
<organism evidence="1 2">
    <name type="scientific">Entomophthora muscae</name>
    <dbReference type="NCBI Taxonomy" id="34485"/>
    <lineage>
        <taxon>Eukaryota</taxon>
        <taxon>Fungi</taxon>
        <taxon>Fungi incertae sedis</taxon>
        <taxon>Zoopagomycota</taxon>
        <taxon>Entomophthoromycotina</taxon>
        <taxon>Entomophthoromycetes</taxon>
        <taxon>Entomophthorales</taxon>
        <taxon>Entomophthoraceae</taxon>
        <taxon>Entomophthora</taxon>
    </lineage>
</organism>
<keyword evidence="2" id="KW-1185">Reference proteome</keyword>
<protein>
    <submittedName>
        <fullName evidence="1">Uncharacterized protein</fullName>
    </submittedName>
</protein>
<name>A0ACC2TEV3_9FUNG</name>
<dbReference type="Proteomes" id="UP001165960">
    <property type="component" value="Unassembled WGS sequence"/>
</dbReference>
<accession>A0ACC2TEV3</accession>
<reference evidence="1" key="1">
    <citation type="submission" date="2022-04" db="EMBL/GenBank/DDBJ databases">
        <title>Genome of the entomopathogenic fungus Entomophthora muscae.</title>
        <authorList>
            <person name="Elya C."/>
            <person name="Lovett B.R."/>
            <person name="Lee E."/>
            <person name="Macias A.M."/>
            <person name="Hajek A.E."/>
            <person name="De Bivort B.L."/>
            <person name="Kasson M.T."/>
            <person name="De Fine Licht H.H."/>
            <person name="Stajich J.E."/>
        </authorList>
    </citation>
    <scope>NUCLEOTIDE SEQUENCE</scope>
    <source>
        <strain evidence="1">Berkeley</strain>
    </source>
</reference>
<sequence>MQFNALIICFILAQQIASFEDYGIGQQIASFENHGIPQAPVNTCDPALNSPRERCKLTFKQTTHAKRNAARFPSFVLESGCDPKNPHAFTVQGNTVRTFLPQGLVSSLLSANIDMMRSVANVKCF</sequence>
<dbReference type="EMBL" id="QTSX02002943">
    <property type="protein sequence ID" value="KAJ9072996.1"/>
    <property type="molecule type" value="Genomic_DNA"/>
</dbReference>
<evidence type="ECO:0000313" key="2">
    <source>
        <dbReference type="Proteomes" id="UP001165960"/>
    </source>
</evidence>
<gene>
    <name evidence="1" type="ORF">DSO57_1021357</name>
</gene>
<proteinExistence type="predicted"/>
<evidence type="ECO:0000313" key="1">
    <source>
        <dbReference type="EMBL" id="KAJ9072996.1"/>
    </source>
</evidence>